<proteinExistence type="predicted"/>
<feature type="region of interest" description="Disordered" evidence="1">
    <location>
        <begin position="256"/>
        <end position="310"/>
    </location>
</feature>
<comment type="caution">
    <text evidence="2">The sequence shown here is derived from an EMBL/GenBank/DDBJ whole genome shotgun (WGS) entry which is preliminary data.</text>
</comment>
<protein>
    <recommendedName>
        <fullName evidence="4">Neutral/alkaline non-lysosomal ceramidase N-terminal domain-containing protein</fullName>
    </recommendedName>
</protein>
<evidence type="ECO:0000256" key="1">
    <source>
        <dbReference type="SAM" id="MobiDB-lite"/>
    </source>
</evidence>
<evidence type="ECO:0008006" key="4">
    <source>
        <dbReference type="Google" id="ProtNLM"/>
    </source>
</evidence>
<feature type="compositionally biased region" description="Gly residues" evidence="1">
    <location>
        <begin position="257"/>
        <end position="307"/>
    </location>
</feature>
<sequence>MSRAMSVGYGSAGLTVPEGMPMGGYLDRQGPSAGTLDPLEVSAVTWSDGERRFALAVADLVCVNDDLAERARRAAGCELWLAATHTHAGPETGCVPGGGPTPEPWLDLVAEAVRTAVHRAVDSERPSEGVALRGDLRGVGADRSRPEAEAVVPLDVIAVLDGGMAGVVVVLPVHPTVLPAANLLVSADLAGAVRRALRERLGPGVWVVVATGAAGDISTRHTRRGQDAAELDRLGAVVADRCLDLLTDAALAEAGGADPGGADSGGLGSGGLGSGGADSGGADYGGADSGGADSGGPGRGGEGAGRADGGRVWAAGSRIDTARRRIALERAAVAADAESLAADLERAEAVGDPVSARLARSRVEGLRARHTPAAGAGAIDAEVGVVRVGGLALVGLPGEPFLAVADQIAEAAPCPTVVLGYVNGYPGYLPAADAYRRTEYEVLASQVAEGSAELLAATALRLLAESGPRT</sequence>
<keyword evidence="3" id="KW-1185">Reference proteome</keyword>
<evidence type="ECO:0000313" key="3">
    <source>
        <dbReference type="Proteomes" id="UP001589646"/>
    </source>
</evidence>
<accession>A0ABV5PWN8</accession>
<organism evidence="2 3">
    <name type="scientific">Nonomuraea roseola</name>
    <dbReference type="NCBI Taxonomy" id="46179"/>
    <lineage>
        <taxon>Bacteria</taxon>
        <taxon>Bacillati</taxon>
        <taxon>Actinomycetota</taxon>
        <taxon>Actinomycetes</taxon>
        <taxon>Streptosporangiales</taxon>
        <taxon>Streptosporangiaceae</taxon>
        <taxon>Nonomuraea</taxon>
    </lineage>
</organism>
<reference evidence="2 3" key="1">
    <citation type="submission" date="2024-09" db="EMBL/GenBank/DDBJ databases">
        <authorList>
            <person name="Sun Q."/>
            <person name="Mori K."/>
        </authorList>
    </citation>
    <scope>NUCLEOTIDE SEQUENCE [LARGE SCALE GENOMIC DNA]</scope>
    <source>
        <strain evidence="2 3">JCM 3323</strain>
    </source>
</reference>
<dbReference type="EMBL" id="JBHMCE010000004">
    <property type="protein sequence ID" value="MFB9527637.1"/>
    <property type="molecule type" value="Genomic_DNA"/>
</dbReference>
<gene>
    <name evidence="2" type="ORF">ACFFRN_13540</name>
</gene>
<evidence type="ECO:0000313" key="2">
    <source>
        <dbReference type="EMBL" id="MFB9527637.1"/>
    </source>
</evidence>
<dbReference type="Proteomes" id="UP001589646">
    <property type="component" value="Unassembled WGS sequence"/>
</dbReference>
<name>A0ABV5PWN8_9ACTN</name>